<proteinExistence type="inferred from homology"/>
<evidence type="ECO:0000256" key="9">
    <source>
        <dbReference type="ARBA" id="ARBA00022898"/>
    </source>
</evidence>
<keyword evidence="16" id="KW-1185">Reference proteome</keyword>
<dbReference type="GO" id="GO:0052656">
    <property type="term" value="F:L-isoleucine-2-oxoglutarate transaminase activity"/>
    <property type="evidence" value="ECO:0007669"/>
    <property type="project" value="RHEA"/>
</dbReference>
<dbReference type="InterPro" id="IPR001544">
    <property type="entry name" value="Aminotrans_IV"/>
</dbReference>
<organism evidence="15 16">
    <name type="scientific">Candidatus Syntropharchaeum caldarium</name>
    <dbReference type="NCBI Taxonomy" id="1838285"/>
    <lineage>
        <taxon>Archaea</taxon>
        <taxon>Methanobacteriati</taxon>
        <taxon>Methanobacteriota</taxon>
        <taxon>Stenosarchaea group</taxon>
        <taxon>Methanomicrobia</taxon>
        <taxon>Methanosarcinales</taxon>
        <taxon>ANME-2 cluster</taxon>
        <taxon>Candidatus Syntropharchaeum</taxon>
    </lineage>
</organism>
<dbReference type="NCBIfam" id="NF005146">
    <property type="entry name" value="PRK06606.1"/>
    <property type="match status" value="1"/>
</dbReference>
<comment type="catalytic activity">
    <reaction evidence="12 14">
        <text>L-isoleucine + 2-oxoglutarate = (S)-3-methyl-2-oxopentanoate + L-glutamate</text>
        <dbReference type="Rhea" id="RHEA:24801"/>
        <dbReference type="ChEBI" id="CHEBI:16810"/>
        <dbReference type="ChEBI" id="CHEBI:29985"/>
        <dbReference type="ChEBI" id="CHEBI:35146"/>
        <dbReference type="ChEBI" id="CHEBI:58045"/>
        <dbReference type="EC" id="2.6.1.42"/>
    </reaction>
</comment>
<evidence type="ECO:0000256" key="1">
    <source>
        <dbReference type="ARBA" id="ARBA00001933"/>
    </source>
</evidence>
<evidence type="ECO:0000256" key="3">
    <source>
        <dbReference type="ARBA" id="ARBA00004931"/>
    </source>
</evidence>
<evidence type="ECO:0000256" key="5">
    <source>
        <dbReference type="ARBA" id="ARBA00009320"/>
    </source>
</evidence>
<dbReference type="InterPro" id="IPR043131">
    <property type="entry name" value="BCAT-like_N"/>
</dbReference>
<dbReference type="FunFam" id="3.20.10.10:FF:000002">
    <property type="entry name" value="D-alanine aminotransferase"/>
    <property type="match status" value="1"/>
</dbReference>
<evidence type="ECO:0000313" key="15">
    <source>
        <dbReference type="EMBL" id="OFV67895.1"/>
    </source>
</evidence>
<dbReference type="GO" id="GO:0052654">
    <property type="term" value="F:L-leucine-2-oxoglutarate transaminase activity"/>
    <property type="evidence" value="ECO:0007669"/>
    <property type="project" value="RHEA"/>
</dbReference>
<keyword evidence="8 14" id="KW-0808">Transferase</keyword>
<evidence type="ECO:0000256" key="12">
    <source>
        <dbReference type="ARBA" id="ARBA00048798"/>
    </source>
</evidence>
<dbReference type="GO" id="GO:0009097">
    <property type="term" value="P:isoleucine biosynthetic process"/>
    <property type="evidence" value="ECO:0007669"/>
    <property type="project" value="UniProtKB-UniPathway"/>
</dbReference>
<dbReference type="SUPFAM" id="SSF56752">
    <property type="entry name" value="D-aminoacid aminotransferase-like PLP-dependent enzymes"/>
    <property type="match status" value="1"/>
</dbReference>
<sequence length="308" mass="34099">MADGFGNVEKIWMNGKIIDWHDAKIHVLSHGLHYGSGVFEGIRCYSTPRGSFVFRLTDHLKRMFRSAIPYKMQIPYSLDELKKAVIDTIKVNGLDSCYIRPIAFYGYHSLGVIPKNCPVECVIATWPWGTYLGEEALENGIRCTFSAWTKIHPKMLPVGAKATGQYINSMLAGFDAKEKGFDEALLLDNDGYVAEGPGENLFVVDDGVIHTPTLTSALPGITRDAAIKIARDLGYEVVVRSITRGEVLTADELFFTGTAAEVTPIREVDEVTIGDGKKGPVTAAIQKKFFKIVNAEEDAYMDWLEPVE</sequence>
<evidence type="ECO:0000256" key="14">
    <source>
        <dbReference type="RuleBase" id="RU364094"/>
    </source>
</evidence>
<dbReference type="InterPro" id="IPR043132">
    <property type="entry name" value="BCAT-like_C"/>
</dbReference>
<dbReference type="AlphaFoldDB" id="A0A1F2PA19"/>
<dbReference type="NCBIfam" id="TIGR01122">
    <property type="entry name" value="ilvE_I"/>
    <property type="match status" value="1"/>
</dbReference>
<accession>A0A1F2PA19</accession>
<comment type="function">
    <text evidence="14">Acts on leucine, isoleucine and valine.</text>
</comment>
<dbReference type="GO" id="GO:0052655">
    <property type="term" value="F:L-valine-2-oxoglutarate transaminase activity"/>
    <property type="evidence" value="ECO:0007669"/>
    <property type="project" value="RHEA"/>
</dbReference>
<comment type="caution">
    <text evidence="15">The sequence shown here is derived from an EMBL/GenBank/DDBJ whole genome shotgun (WGS) entry which is preliminary data.</text>
</comment>
<comment type="pathway">
    <text evidence="4 14">Amino-acid biosynthesis; L-leucine biosynthesis; L-leucine from 3-methyl-2-oxobutanoate: step 4/4.</text>
</comment>
<dbReference type="EC" id="2.6.1.42" evidence="14"/>
<dbReference type="UniPathway" id="UPA00047">
    <property type="reaction ID" value="UER00058"/>
</dbReference>
<gene>
    <name evidence="14 15" type="primary">ilvE</name>
    <name evidence="15" type="ORF">SCAL_001270</name>
</gene>
<evidence type="ECO:0000256" key="10">
    <source>
        <dbReference type="ARBA" id="ARBA00023304"/>
    </source>
</evidence>
<dbReference type="InterPro" id="IPR036038">
    <property type="entry name" value="Aminotransferase-like"/>
</dbReference>
<keyword evidence="6 14" id="KW-0032">Aminotransferase</keyword>
<keyword evidence="10 14" id="KW-0100">Branched-chain amino acid biosynthesis</keyword>
<dbReference type="PATRIC" id="fig|1838285.3.peg.1290"/>
<dbReference type="InterPro" id="IPR033939">
    <property type="entry name" value="BCAT_family"/>
</dbReference>
<dbReference type="PANTHER" id="PTHR42743:SF11">
    <property type="entry name" value="AMINODEOXYCHORISMATE LYASE"/>
    <property type="match status" value="1"/>
</dbReference>
<evidence type="ECO:0000256" key="8">
    <source>
        <dbReference type="ARBA" id="ARBA00022679"/>
    </source>
</evidence>
<evidence type="ECO:0000256" key="13">
    <source>
        <dbReference type="ARBA" id="ARBA00049229"/>
    </source>
</evidence>
<comment type="pathway">
    <text evidence="3 14">Amino-acid biosynthesis; L-valine biosynthesis; L-valine from pyruvate: step 4/4.</text>
</comment>
<keyword evidence="7 14" id="KW-0028">Amino-acid biosynthesis</keyword>
<evidence type="ECO:0000256" key="6">
    <source>
        <dbReference type="ARBA" id="ARBA00022576"/>
    </source>
</evidence>
<dbReference type="UniPathway" id="UPA00048">
    <property type="reaction ID" value="UER00073"/>
</dbReference>
<evidence type="ECO:0000256" key="4">
    <source>
        <dbReference type="ARBA" id="ARBA00005072"/>
    </source>
</evidence>
<dbReference type="CDD" id="cd01557">
    <property type="entry name" value="BCAT_beta_family"/>
    <property type="match status" value="1"/>
</dbReference>
<dbReference type="PANTHER" id="PTHR42743">
    <property type="entry name" value="AMINO-ACID AMINOTRANSFERASE"/>
    <property type="match status" value="1"/>
</dbReference>
<evidence type="ECO:0000256" key="7">
    <source>
        <dbReference type="ARBA" id="ARBA00022605"/>
    </source>
</evidence>
<dbReference type="Gene3D" id="3.30.470.10">
    <property type="match status" value="1"/>
</dbReference>
<comment type="cofactor">
    <cofactor evidence="1 14">
        <name>pyridoxal 5'-phosphate</name>
        <dbReference type="ChEBI" id="CHEBI:597326"/>
    </cofactor>
</comment>
<dbReference type="InterPro" id="IPR050571">
    <property type="entry name" value="Class-IV_PLP-Dep_Aminotrnsfr"/>
</dbReference>
<reference evidence="15" key="1">
    <citation type="submission" date="2016-05" db="EMBL/GenBank/DDBJ databases">
        <title>Microbial consortia oxidize butane by reversing methanogenesis.</title>
        <authorList>
            <person name="Laso-Perez R."/>
            <person name="Richter M."/>
            <person name="Wegener G."/>
            <person name="Musat F."/>
        </authorList>
    </citation>
    <scope>NUCLEOTIDE SEQUENCE [LARGE SCALE GENOMIC DNA]</scope>
    <source>
        <strain evidence="15">BOX2</strain>
    </source>
</reference>
<protein>
    <recommendedName>
        <fullName evidence="14">Branched-chain-amino-acid aminotransferase</fullName>
        <shortName evidence="14">BCAT</shortName>
        <ecNumber evidence="14">2.6.1.42</ecNumber>
    </recommendedName>
</protein>
<dbReference type="Pfam" id="PF01063">
    <property type="entry name" value="Aminotran_4"/>
    <property type="match status" value="1"/>
</dbReference>
<dbReference type="GO" id="GO:0009098">
    <property type="term" value="P:L-leucine biosynthetic process"/>
    <property type="evidence" value="ECO:0007669"/>
    <property type="project" value="UniProtKB-UniPathway"/>
</dbReference>
<comment type="pathway">
    <text evidence="2 14">Amino-acid biosynthesis; L-isoleucine biosynthesis; L-isoleucine from 2-oxobutanoate: step 4/4.</text>
</comment>
<name>A0A1F2PA19_9EURY</name>
<dbReference type="STRING" id="1838285.SCAL_001270"/>
<dbReference type="GO" id="GO:0009099">
    <property type="term" value="P:L-valine biosynthetic process"/>
    <property type="evidence" value="ECO:0007669"/>
    <property type="project" value="UniProtKB-UniPathway"/>
</dbReference>
<dbReference type="UniPathway" id="UPA00049">
    <property type="reaction ID" value="UER00062"/>
</dbReference>
<evidence type="ECO:0000256" key="2">
    <source>
        <dbReference type="ARBA" id="ARBA00004824"/>
    </source>
</evidence>
<dbReference type="EMBL" id="LYOS01000003">
    <property type="protein sequence ID" value="OFV67895.1"/>
    <property type="molecule type" value="Genomic_DNA"/>
</dbReference>
<dbReference type="InterPro" id="IPR005785">
    <property type="entry name" value="B_amino_transI"/>
</dbReference>
<comment type="similarity">
    <text evidence="5 14">Belongs to the class-IV pyridoxal-phosphate-dependent aminotransferase family.</text>
</comment>
<comment type="catalytic activity">
    <reaction evidence="11 14">
        <text>L-valine + 2-oxoglutarate = 3-methyl-2-oxobutanoate + L-glutamate</text>
        <dbReference type="Rhea" id="RHEA:24813"/>
        <dbReference type="ChEBI" id="CHEBI:11851"/>
        <dbReference type="ChEBI" id="CHEBI:16810"/>
        <dbReference type="ChEBI" id="CHEBI:29985"/>
        <dbReference type="ChEBI" id="CHEBI:57762"/>
        <dbReference type="EC" id="2.6.1.42"/>
    </reaction>
</comment>
<comment type="catalytic activity">
    <reaction evidence="13 14">
        <text>L-leucine + 2-oxoglutarate = 4-methyl-2-oxopentanoate + L-glutamate</text>
        <dbReference type="Rhea" id="RHEA:18321"/>
        <dbReference type="ChEBI" id="CHEBI:16810"/>
        <dbReference type="ChEBI" id="CHEBI:17865"/>
        <dbReference type="ChEBI" id="CHEBI:29985"/>
        <dbReference type="ChEBI" id="CHEBI:57427"/>
        <dbReference type="EC" id="2.6.1.42"/>
    </reaction>
</comment>
<dbReference type="Proteomes" id="UP000186940">
    <property type="component" value="Unassembled WGS sequence"/>
</dbReference>
<evidence type="ECO:0000313" key="16">
    <source>
        <dbReference type="Proteomes" id="UP000186940"/>
    </source>
</evidence>
<evidence type="ECO:0000256" key="11">
    <source>
        <dbReference type="ARBA" id="ARBA00048212"/>
    </source>
</evidence>
<dbReference type="Gene3D" id="3.20.10.10">
    <property type="entry name" value="D-amino Acid Aminotransferase, subunit A, domain 2"/>
    <property type="match status" value="1"/>
</dbReference>
<keyword evidence="9 14" id="KW-0663">Pyridoxal phosphate</keyword>